<organism evidence="1 2">
    <name type="scientific">Pseudarthrobacter polychromogenes</name>
    <dbReference type="NCBI Taxonomy" id="1676"/>
    <lineage>
        <taxon>Bacteria</taxon>
        <taxon>Bacillati</taxon>
        <taxon>Actinomycetota</taxon>
        <taxon>Actinomycetes</taxon>
        <taxon>Micrococcales</taxon>
        <taxon>Micrococcaceae</taxon>
        <taxon>Pseudarthrobacter</taxon>
    </lineage>
</organism>
<name>A0ABQ1Y2T2_9MICC</name>
<comment type="caution">
    <text evidence="1">The sequence shown here is derived from an EMBL/GenBank/DDBJ whole genome shotgun (WGS) entry which is preliminary data.</text>
</comment>
<evidence type="ECO:0000313" key="1">
    <source>
        <dbReference type="EMBL" id="GGH10246.1"/>
    </source>
</evidence>
<dbReference type="RefSeq" id="WP_188813760.1">
    <property type="nucleotide sequence ID" value="NZ_BAAAWV010000001.1"/>
</dbReference>
<reference evidence="2" key="1">
    <citation type="journal article" date="2019" name="Int. J. Syst. Evol. Microbiol.">
        <title>The Global Catalogue of Microorganisms (GCM) 10K type strain sequencing project: providing services to taxonomists for standard genome sequencing and annotation.</title>
        <authorList>
            <consortium name="The Broad Institute Genomics Platform"/>
            <consortium name="The Broad Institute Genome Sequencing Center for Infectious Disease"/>
            <person name="Wu L."/>
            <person name="Ma J."/>
        </authorList>
    </citation>
    <scope>NUCLEOTIDE SEQUENCE [LARGE SCALE GENOMIC DNA]</scope>
    <source>
        <strain evidence="2">CGMCC 1.1927</strain>
    </source>
</reference>
<gene>
    <name evidence="1" type="ORF">GCM10011577_38960</name>
</gene>
<dbReference type="Proteomes" id="UP000596938">
    <property type="component" value="Unassembled WGS sequence"/>
</dbReference>
<sequence length="71" mass="7966">MKRRRTPAPISGTVTTLTVGDRQVFRVAVLAPFFAIYQIGDQPERRTLRPRKAMRLAKEAAEAAIREAKGE</sequence>
<evidence type="ECO:0000313" key="2">
    <source>
        <dbReference type="Proteomes" id="UP000596938"/>
    </source>
</evidence>
<dbReference type="EMBL" id="BMKU01000019">
    <property type="protein sequence ID" value="GGH10246.1"/>
    <property type="molecule type" value="Genomic_DNA"/>
</dbReference>
<protein>
    <submittedName>
        <fullName evidence="1">Uncharacterized protein</fullName>
    </submittedName>
</protein>
<proteinExistence type="predicted"/>
<keyword evidence="2" id="KW-1185">Reference proteome</keyword>
<accession>A0ABQ1Y2T2</accession>